<keyword evidence="3" id="KW-0274">FAD</keyword>
<proteinExistence type="predicted"/>
<protein>
    <submittedName>
        <fullName evidence="7">NAD_binding_1 domain-containing protein</fullName>
    </submittedName>
</protein>
<keyword evidence="6" id="KW-1185">Reference proteome</keyword>
<dbReference type="GO" id="GO:0030586">
    <property type="term" value="F:[methionine synthase] reductase (NADPH) activity"/>
    <property type="evidence" value="ECO:0007669"/>
    <property type="project" value="TreeGrafter"/>
</dbReference>
<accession>A0A183IRZ3</accession>
<dbReference type="WBParaSite" id="SBAD_0000663701-mRNA-1">
    <property type="protein sequence ID" value="SBAD_0000663701-mRNA-1"/>
    <property type="gene ID" value="SBAD_0000663701"/>
</dbReference>
<evidence type="ECO:0000256" key="2">
    <source>
        <dbReference type="ARBA" id="ARBA00022630"/>
    </source>
</evidence>
<dbReference type="GO" id="GO:0009086">
    <property type="term" value="P:methionine biosynthetic process"/>
    <property type="evidence" value="ECO:0007669"/>
    <property type="project" value="TreeGrafter"/>
</dbReference>
<sequence length="157" mass="17838">MPMIMVGPGTGVAPFVGFLEHIENSTDLSVACERYLFFGCRNEDLDYIYRSKLEAFLTRKVLSHLVVSFSQQDGRSETRSRYVQDSVRKHAEGLAKLLLSNARTKIYVCGDIQRMSKDVCEAFTDILVSAGGKTREEAEIYLNDLKASKRYVQDLWI</sequence>
<evidence type="ECO:0000313" key="6">
    <source>
        <dbReference type="Proteomes" id="UP000270296"/>
    </source>
</evidence>
<dbReference type="Gene3D" id="3.40.50.80">
    <property type="entry name" value="Nucleotide-binding domain of ferredoxin-NADP reductase (FNR) module"/>
    <property type="match status" value="1"/>
</dbReference>
<keyword evidence="2" id="KW-0285">Flavoprotein</keyword>
<dbReference type="SUPFAM" id="SSF52343">
    <property type="entry name" value="Ferredoxin reductase-like, C-terminal NADP-linked domain"/>
    <property type="match status" value="1"/>
</dbReference>
<evidence type="ECO:0000256" key="3">
    <source>
        <dbReference type="ARBA" id="ARBA00022827"/>
    </source>
</evidence>
<feature type="domain" description="Oxidoreductase FAD/NAD(P)-binding" evidence="4">
    <location>
        <begin position="5"/>
        <end position="120"/>
    </location>
</feature>
<evidence type="ECO:0000256" key="1">
    <source>
        <dbReference type="ARBA" id="ARBA00001974"/>
    </source>
</evidence>
<dbReference type="GO" id="GO:0010181">
    <property type="term" value="F:FMN binding"/>
    <property type="evidence" value="ECO:0007669"/>
    <property type="project" value="TreeGrafter"/>
</dbReference>
<dbReference type="PANTHER" id="PTHR19384">
    <property type="entry name" value="NITRIC OXIDE SYNTHASE-RELATED"/>
    <property type="match status" value="1"/>
</dbReference>
<dbReference type="AlphaFoldDB" id="A0A183IRZ3"/>
<dbReference type="OrthoDB" id="1856718at2759"/>
<dbReference type="InterPro" id="IPR001433">
    <property type="entry name" value="OxRdtase_FAD/NAD-bd"/>
</dbReference>
<comment type="cofactor">
    <cofactor evidence="1">
        <name>FAD</name>
        <dbReference type="ChEBI" id="CHEBI:57692"/>
    </cofactor>
</comment>
<gene>
    <name evidence="5" type="ORF">SBAD_LOCUS6390</name>
</gene>
<organism evidence="7">
    <name type="scientific">Soboliphyme baturini</name>
    <dbReference type="NCBI Taxonomy" id="241478"/>
    <lineage>
        <taxon>Eukaryota</taxon>
        <taxon>Metazoa</taxon>
        <taxon>Ecdysozoa</taxon>
        <taxon>Nematoda</taxon>
        <taxon>Enoplea</taxon>
        <taxon>Dorylaimia</taxon>
        <taxon>Dioctophymatida</taxon>
        <taxon>Dioctophymatoidea</taxon>
        <taxon>Soboliphymatidae</taxon>
        <taxon>Soboliphyme</taxon>
    </lineage>
</organism>
<dbReference type="PANTHER" id="PTHR19384:SF84">
    <property type="entry name" value="METHIONINE SYNTHASE REDUCTASE"/>
    <property type="match status" value="1"/>
</dbReference>
<name>A0A183IRZ3_9BILA</name>
<dbReference type="PRINTS" id="PR00371">
    <property type="entry name" value="FPNCR"/>
</dbReference>
<evidence type="ECO:0000313" key="5">
    <source>
        <dbReference type="EMBL" id="VDP09909.1"/>
    </source>
</evidence>
<dbReference type="Proteomes" id="UP000270296">
    <property type="component" value="Unassembled WGS sequence"/>
</dbReference>
<reference evidence="7" key="1">
    <citation type="submission" date="2016-06" db="UniProtKB">
        <authorList>
            <consortium name="WormBaseParasite"/>
        </authorList>
    </citation>
    <scope>IDENTIFICATION</scope>
</reference>
<dbReference type="Pfam" id="PF00175">
    <property type="entry name" value="NAD_binding_1"/>
    <property type="match status" value="1"/>
</dbReference>
<dbReference type="GO" id="GO:0050660">
    <property type="term" value="F:flavin adenine dinucleotide binding"/>
    <property type="evidence" value="ECO:0007669"/>
    <property type="project" value="TreeGrafter"/>
</dbReference>
<dbReference type="GO" id="GO:0005829">
    <property type="term" value="C:cytosol"/>
    <property type="evidence" value="ECO:0007669"/>
    <property type="project" value="TreeGrafter"/>
</dbReference>
<dbReference type="InterPro" id="IPR039261">
    <property type="entry name" value="FNR_nucleotide-bd"/>
</dbReference>
<dbReference type="InterPro" id="IPR001709">
    <property type="entry name" value="Flavoprot_Pyr_Nucl_cyt_Rdtase"/>
</dbReference>
<evidence type="ECO:0000259" key="4">
    <source>
        <dbReference type="Pfam" id="PF00175"/>
    </source>
</evidence>
<dbReference type="GO" id="GO:0050667">
    <property type="term" value="P:homocysteine metabolic process"/>
    <property type="evidence" value="ECO:0007669"/>
    <property type="project" value="TreeGrafter"/>
</dbReference>
<reference evidence="5 6" key="2">
    <citation type="submission" date="2018-11" db="EMBL/GenBank/DDBJ databases">
        <authorList>
            <consortium name="Pathogen Informatics"/>
        </authorList>
    </citation>
    <scope>NUCLEOTIDE SEQUENCE [LARGE SCALE GENOMIC DNA]</scope>
</reference>
<dbReference type="EMBL" id="UZAM01009709">
    <property type="protein sequence ID" value="VDP09909.1"/>
    <property type="molecule type" value="Genomic_DNA"/>
</dbReference>
<evidence type="ECO:0000313" key="7">
    <source>
        <dbReference type="WBParaSite" id="SBAD_0000663701-mRNA-1"/>
    </source>
</evidence>